<dbReference type="EMBL" id="JAFNEN010000495">
    <property type="protein sequence ID" value="KAG8181793.1"/>
    <property type="molecule type" value="Genomic_DNA"/>
</dbReference>
<protein>
    <submittedName>
        <fullName evidence="1">Uncharacterized protein</fullName>
    </submittedName>
</protein>
<organism evidence="1 2">
    <name type="scientific">Oedothorax gibbosus</name>
    <dbReference type="NCBI Taxonomy" id="931172"/>
    <lineage>
        <taxon>Eukaryota</taxon>
        <taxon>Metazoa</taxon>
        <taxon>Ecdysozoa</taxon>
        <taxon>Arthropoda</taxon>
        <taxon>Chelicerata</taxon>
        <taxon>Arachnida</taxon>
        <taxon>Araneae</taxon>
        <taxon>Araneomorphae</taxon>
        <taxon>Entelegynae</taxon>
        <taxon>Araneoidea</taxon>
        <taxon>Linyphiidae</taxon>
        <taxon>Erigoninae</taxon>
        <taxon>Oedothorax</taxon>
    </lineage>
</organism>
<dbReference type="AlphaFoldDB" id="A0AAV6UD61"/>
<sequence>MPLEPHRPYYRKPRACYLIYSPIGSGFRNLISPQSKVANRKANEESSWDSLSGITLMKDVHPLLSPTSKLKTEEIVPKRSGHELCNSQLEKKLKAVFPP</sequence>
<dbReference type="Proteomes" id="UP000827092">
    <property type="component" value="Unassembled WGS sequence"/>
</dbReference>
<name>A0AAV6UD61_9ARAC</name>
<gene>
    <name evidence="1" type="ORF">JTE90_000085</name>
</gene>
<evidence type="ECO:0000313" key="1">
    <source>
        <dbReference type="EMBL" id="KAG8181793.1"/>
    </source>
</evidence>
<proteinExistence type="predicted"/>
<reference evidence="1 2" key="1">
    <citation type="journal article" date="2022" name="Nat. Ecol. Evol.">
        <title>A masculinizing supergene underlies an exaggerated male reproductive morph in a spider.</title>
        <authorList>
            <person name="Hendrickx F."/>
            <person name="De Corte Z."/>
            <person name="Sonet G."/>
            <person name="Van Belleghem S.M."/>
            <person name="Kostlbacher S."/>
            <person name="Vangestel C."/>
        </authorList>
    </citation>
    <scope>NUCLEOTIDE SEQUENCE [LARGE SCALE GENOMIC DNA]</scope>
    <source>
        <strain evidence="1">W744_W776</strain>
    </source>
</reference>
<comment type="caution">
    <text evidence="1">The sequence shown here is derived from an EMBL/GenBank/DDBJ whole genome shotgun (WGS) entry which is preliminary data.</text>
</comment>
<keyword evidence="2" id="KW-1185">Reference proteome</keyword>
<evidence type="ECO:0000313" key="2">
    <source>
        <dbReference type="Proteomes" id="UP000827092"/>
    </source>
</evidence>
<accession>A0AAV6UD61</accession>